<dbReference type="Pfam" id="PF16187">
    <property type="entry name" value="Peptidase_M16_M"/>
    <property type="match status" value="1"/>
</dbReference>
<feature type="domain" description="Peptidase M16 C-terminal" evidence="10">
    <location>
        <begin position="256"/>
        <end position="446"/>
    </location>
</feature>
<keyword evidence="6" id="KW-0482">Metalloprotease</keyword>
<evidence type="ECO:0000259" key="9">
    <source>
        <dbReference type="Pfam" id="PF00675"/>
    </source>
</evidence>
<dbReference type="eggNOG" id="KOG0959">
    <property type="taxonomic scope" value="Eukaryota"/>
</dbReference>
<dbReference type="InterPro" id="IPR054734">
    <property type="entry name" value="PqqF-like_C_4"/>
</dbReference>
<dbReference type="InterPro" id="IPR050626">
    <property type="entry name" value="Peptidase_M16"/>
</dbReference>
<feature type="domain" description="Peptidase M16 N-terminal" evidence="9">
    <location>
        <begin position="103"/>
        <end position="215"/>
    </location>
</feature>
<dbReference type="InterPro" id="IPR007863">
    <property type="entry name" value="Peptidase_M16_C"/>
</dbReference>
<feature type="domain" description="Coenzyme PQQ synthesis protein F-like C-terminal lobe" evidence="12">
    <location>
        <begin position="866"/>
        <end position="966"/>
    </location>
</feature>
<dbReference type="AlphaFoldDB" id="K3WX23"/>
<organism evidence="13 14">
    <name type="scientific">Globisporangium ultimum (strain ATCC 200006 / CBS 805.95 / DAOM BR144)</name>
    <name type="common">Pythium ultimum</name>
    <dbReference type="NCBI Taxonomy" id="431595"/>
    <lineage>
        <taxon>Eukaryota</taxon>
        <taxon>Sar</taxon>
        <taxon>Stramenopiles</taxon>
        <taxon>Oomycota</taxon>
        <taxon>Peronosporomycetes</taxon>
        <taxon>Pythiales</taxon>
        <taxon>Pythiaceae</taxon>
        <taxon>Globisporangium</taxon>
    </lineage>
</organism>
<dbReference type="Pfam" id="PF05193">
    <property type="entry name" value="Peptidase_M16_C"/>
    <property type="match status" value="1"/>
</dbReference>
<keyword evidence="3" id="KW-0479">Metal-binding</keyword>
<reference evidence="13" key="3">
    <citation type="submission" date="2015-02" db="UniProtKB">
        <authorList>
            <consortium name="EnsemblProtists"/>
        </authorList>
    </citation>
    <scope>IDENTIFICATION</scope>
    <source>
        <strain evidence="13">DAOM BR144</strain>
    </source>
</reference>
<dbReference type="Pfam" id="PF00675">
    <property type="entry name" value="Peptidase_M16"/>
    <property type="match status" value="1"/>
</dbReference>
<name>K3WX23_GLOUD</name>
<proteinExistence type="inferred from homology"/>
<evidence type="ECO:0000256" key="5">
    <source>
        <dbReference type="ARBA" id="ARBA00022833"/>
    </source>
</evidence>
<dbReference type="InterPro" id="IPR011249">
    <property type="entry name" value="Metalloenz_LuxS/M16"/>
</dbReference>
<dbReference type="InterPro" id="IPR011765">
    <property type="entry name" value="Pept_M16_N"/>
</dbReference>
<dbReference type="GO" id="GO:0006508">
    <property type="term" value="P:proteolysis"/>
    <property type="evidence" value="ECO:0007669"/>
    <property type="project" value="UniProtKB-KW"/>
</dbReference>
<dbReference type="PANTHER" id="PTHR43690">
    <property type="entry name" value="NARDILYSIN"/>
    <property type="match status" value="1"/>
</dbReference>
<evidence type="ECO:0000259" key="12">
    <source>
        <dbReference type="Pfam" id="PF22456"/>
    </source>
</evidence>
<reference evidence="14" key="2">
    <citation type="submission" date="2010-04" db="EMBL/GenBank/DDBJ databases">
        <authorList>
            <person name="Buell R."/>
            <person name="Hamilton J."/>
            <person name="Hostetler J."/>
        </authorList>
    </citation>
    <scope>NUCLEOTIDE SEQUENCE [LARGE SCALE GENOMIC DNA]</scope>
    <source>
        <strain evidence="14">DAOM:BR144</strain>
    </source>
</reference>
<evidence type="ECO:0000256" key="1">
    <source>
        <dbReference type="ARBA" id="ARBA00007261"/>
    </source>
</evidence>
<evidence type="ECO:0008006" key="15">
    <source>
        <dbReference type="Google" id="ProtNLM"/>
    </source>
</evidence>
<evidence type="ECO:0000256" key="7">
    <source>
        <dbReference type="RuleBase" id="RU004447"/>
    </source>
</evidence>
<keyword evidence="14" id="KW-1185">Reference proteome</keyword>
<keyword evidence="2" id="KW-0645">Protease</keyword>
<dbReference type="SUPFAM" id="SSF63411">
    <property type="entry name" value="LuxS/MPP-like metallohydrolase"/>
    <property type="match status" value="4"/>
</dbReference>
<evidence type="ECO:0000313" key="14">
    <source>
        <dbReference type="Proteomes" id="UP000019132"/>
    </source>
</evidence>
<dbReference type="InterPro" id="IPR001431">
    <property type="entry name" value="Pept_M16_Zn_BS"/>
</dbReference>
<evidence type="ECO:0000256" key="4">
    <source>
        <dbReference type="ARBA" id="ARBA00022801"/>
    </source>
</evidence>
<evidence type="ECO:0000256" key="8">
    <source>
        <dbReference type="SAM" id="MobiDB-lite"/>
    </source>
</evidence>
<accession>K3WX23</accession>
<protein>
    <recommendedName>
        <fullName evidence="15">Nardilysin</fullName>
    </recommendedName>
</protein>
<dbReference type="GO" id="GO:0004222">
    <property type="term" value="F:metalloendopeptidase activity"/>
    <property type="evidence" value="ECO:0007669"/>
    <property type="project" value="InterPro"/>
</dbReference>
<dbReference type="HOGENOM" id="CLU_004639_1_0_1"/>
<comment type="similarity">
    <text evidence="1 7">Belongs to the peptidase M16 family.</text>
</comment>
<dbReference type="InterPro" id="IPR032632">
    <property type="entry name" value="Peptidase_M16_M"/>
</dbReference>
<dbReference type="Proteomes" id="UP000019132">
    <property type="component" value="Unassembled WGS sequence"/>
</dbReference>
<evidence type="ECO:0000259" key="10">
    <source>
        <dbReference type="Pfam" id="PF05193"/>
    </source>
</evidence>
<feature type="domain" description="Peptidase M16 middle/third" evidence="11">
    <location>
        <begin position="455"/>
        <end position="754"/>
    </location>
</feature>
<dbReference type="PROSITE" id="PS00143">
    <property type="entry name" value="INSULINASE"/>
    <property type="match status" value="1"/>
</dbReference>
<dbReference type="PANTHER" id="PTHR43690:SF18">
    <property type="entry name" value="INSULIN-DEGRADING ENZYME-RELATED"/>
    <property type="match status" value="1"/>
</dbReference>
<reference evidence="14" key="1">
    <citation type="journal article" date="2010" name="Genome Biol.">
        <title>Genome sequence of the necrotrophic plant pathogen Pythium ultimum reveals original pathogenicity mechanisms and effector repertoire.</title>
        <authorList>
            <person name="Levesque C.A."/>
            <person name="Brouwer H."/>
            <person name="Cano L."/>
            <person name="Hamilton J.P."/>
            <person name="Holt C."/>
            <person name="Huitema E."/>
            <person name="Raffaele S."/>
            <person name="Robideau G.P."/>
            <person name="Thines M."/>
            <person name="Win J."/>
            <person name="Zerillo M.M."/>
            <person name="Beakes G.W."/>
            <person name="Boore J.L."/>
            <person name="Busam D."/>
            <person name="Dumas B."/>
            <person name="Ferriera S."/>
            <person name="Fuerstenberg S.I."/>
            <person name="Gachon C.M."/>
            <person name="Gaulin E."/>
            <person name="Govers F."/>
            <person name="Grenville-Briggs L."/>
            <person name="Horner N."/>
            <person name="Hostetler J."/>
            <person name="Jiang R.H."/>
            <person name="Johnson J."/>
            <person name="Krajaejun T."/>
            <person name="Lin H."/>
            <person name="Meijer H.J."/>
            <person name="Moore B."/>
            <person name="Morris P."/>
            <person name="Phuntmart V."/>
            <person name="Puiu D."/>
            <person name="Shetty J."/>
            <person name="Stajich J.E."/>
            <person name="Tripathy S."/>
            <person name="Wawra S."/>
            <person name="van West P."/>
            <person name="Whitty B.R."/>
            <person name="Coutinho P.M."/>
            <person name="Henrissat B."/>
            <person name="Martin F."/>
            <person name="Thomas P.D."/>
            <person name="Tyler B.M."/>
            <person name="De Vries R.P."/>
            <person name="Kamoun S."/>
            <person name="Yandell M."/>
            <person name="Tisserat N."/>
            <person name="Buell C.R."/>
        </authorList>
    </citation>
    <scope>NUCLEOTIDE SEQUENCE</scope>
    <source>
        <strain evidence="14">DAOM:BR144</strain>
    </source>
</reference>
<dbReference type="Gene3D" id="3.30.830.10">
    <property type="entry name" value="Metalloenzyme, LuxS/M16 peptidase-like"/>
    <property type="match status" value="4"/>
</dbReference>
<evidence type="ECO:0000256" key="3">
    <source>
        <dbReference type="ARBA" id="ARBA00022723"/>
    </source>
</evidence>
<evidence type="ECO:0000313" key="13">
    <source>
        <dbReference type="EnsemblProtists" id="PYU1_T009521"/>
    </source>
</evidence>
<evidence type="ECO:0000256" key="2">
    <source>
        <dbReference type="ARBA" id="ARBA00022670"/>
    </source>
</evidence>
<evidence type="ECO:0000256" key="6">
    <source>
        <dbReference type="ARBA" id="ARBA00023049"/>
    </source>
</evidence>
<dbReference type="STRING" id="431595.K3WX23"/>
<keyword evidence="4" id="KW-0378">Hydrolase</keyword>
<dbReference type="InParanoid" id="K3WX23"/>
<dbReference type="FunFam" id="3.30.830.10:FF:000005">
    <property type="entry name" value="nardilysin isoform X1"/>
    <property type="match status" value="1"/>
</dbReference>
<feature type="compositionally biased region" description="Acidic residues" evidence="8">
    <location>
        <begin position="77"/>
        <end position="95"/>
    </location>
</feature>
<evidence type="ECO:0000259" key="11">
    <source>
        <dbReference type="Pfam" id="PF16187"/>
    </source>
</evidence>
<dbReference type="Pfam" id="PF22456">
    <property type="entry name" value="PqqF-like_C_4"/>
    <property type="match status" value="1"/>
</dbReference>
<keyword evidence="5" id="KW-0862">Zinc</keyword>
<dbReference type="GO" id="GO:0046872">
    <property type="term" value="F:metal ion binding"/>
    <property type="evidence" value="ECO:0007669"/>
    <property type="project" value="UniProtKB-KW"/>
</dbReference>
<sequence length="1066" mass="120562">MASVTAPLSLDEFRSPSDKKRYRVVTLANGLEALLVQNEPPNGNDNVHDGDAEPDPEPVAVAVSTRARRHSFFSPPDEGEDVEHEGDDDGDDDGDDKPSTSLHAAACMTVGVGSMADPSDLRGLAHYLEHMLFMGSDKYPDENEFEAFLSTHGGYSNGATECESTRYVFEIGPRHLRHALDMFAQFFIAPLFKQDAMERELLAIESEFNRALQNDYVRLQQIQCETCVPDHAYDTFSWGNMQSLQTIPSEKQVDVRERMIEFYRTKYSANVMKLCVYGQDSLDDMEQWVVASFGKIPRVANVNSVTLYDAVPRPFGAAAGQKPMLIKILPVRKMHAMHLYWPLPPLLHSYRQKPWEYLSHVLGHEGDGSLTAILKRKRWATYVSAGISESDGYEFGSFGSLFEVAISLTRTGLERWDDVVQIVFDVLHFTKQQQHGGALESWIFDELKASAEMTFLFQEEKEPLMVCRRMSDLMQDRRGVDRRDLLRYDTMQGTFDETQTRALLDEMTPLNTRVLLLSHAFAEDLQLASSLVAERWFGAKYASSEIASGILERWRAPSECLKELKHPSPNRFLPQRFDVIPRAESSSSSGVECGDNCGGVPALVHSTPMSKLWFKQDDTFFIPKTNANFLICLPSITKCVRNYVYAKIYMRFVNDALKHVLYQANNANLEFDVGIRDLDVEVTFSGFSDKLRDLVREVFDVLLSATMSPLVFSIIKDELVREYRNLNLKPSTKARYLRLQLLERITFPVEDKIRVLSEVQLDDVVAFKESVLWNCDVTLRSLVHGNITRADAIALQTEIEAALQDVALRFAPPLSPLRPHTTALPVTANGLLLRAVSDHDEETNSAVEVYYQVGKCSYEDHAYAELLHQIMQEPLFHALRTRQQLGYEVSCCVRDTHGVLGFSIAVQSASHAAGEIAVCIDRFVQHDFCAHLDALRGDEFAHHVATLQRLKSRLDTTLTDETDRHWEEIQTRRYDFHVERELVDALSQCCLEGLRERYRAWLLASSADDEDAAAGPSEGGGARKLRVHVVGKSSQFVPLETLVTEDEAPEIIDNLREYKKALRCHC</sequence>
<dbReference type="EnsemblProtists" id="PYU1_T009521">
    <property type="protein sequence ID" value="PYU1_T009521"/>
    <property type="gene ID" value="PYU1_G009503"/>
</dbReference>
<feature type="region of interest" description="Disordered" evidence="8">
    <location>
        <begin position="1"/>
        <end position="21"/>
    </location>
</feature>
<dbReference type="GO" id="GO:0005737">
    <property type="term" value="C:cytoplasm"/>
    <property type="evidence" value="ECO:0007669"/>
    <property type="project" value="UniProtKB-ARBA"/>
</dbReference>
<feature type="region of interest" description="Disordered" evidence="8">
    <location>
        <begin position="35"/>
        <end position="101"/>
    </location>
</feature>
<dbReference type="OMA" id="RMECLMD"/>
<dbReference type="VEuPathDB" id="FungiDB:PYU1_G009503"/>
<dbReference type="EMBL" id="GL376622">
    <property type="status" value="NOT_ANNOTATED_CDS"/>
    <property type="molecule type" value="Genomic_DNA"/>
</dbReference>